<sequence>MLACLFLCTLVLTLTNFCEVRCILTLNFGKLLTNCDIAYVQLILSNGQMTVRKDRWGNRRFEQWVASRVGVWLLPGGTHSILVSYEVTADIQHSFREKAR</sequence>
<evidence type="ECO:0008006" key="3">
    <source>
        <dbReference type="Google" id="ProtNLM"/>
    </source>
</evidence>
<proteinExistence type="predicted"/>
<comment type="caution">
    <text evidence="1">The sequence shown here is derived from an EMBL/GenBank/DDBJ whole genome shotgun (WGS) entry which is preliminary data.</text>
</comment>
<protein>
    <recommendedName>
        <fullName evidence="3">Secreted protein</fullName>
    </recommendedName>
</protein>
<evidence type="ECO:0000313" key="2">
    <source>
        <dbReference type="Proteomes" id="UP001229346"/>
    </source>
</evidence>
<gene>
    <name evidence="1" type="ORF">J2T15_003723</name>
</gene>
<organism evidence="1 2">
    <name type="scientific">Paenibacillus harenae</name>
    <dbReference type="NCBI Taxonomy" id="306543"/>
    <lineage>
        <taxon>Bacteria</taxon>
        <taxon>Bacillati</taxon>
        <taxon>Bacillota</taxon>
        <taxon>Bacilli</taxon>
        <taxon>Bacillales</taxon>
        <taxon>Paenibacillaceae</taxon>
        <taxon>Paenibacillus</taxon>
    </lineage>
</organism>
<accession>A0ABT9U3Q4</accession>
<name>A0ABT9U3Q4_PAEHA</name>
<dbReference type="Proteomes" id="UP001229346">
    <property type="component" value="Unassembled WGS sequence"/>
</dbReference>
<evidence type="ECO:0000313" key="1">
    <source>
        <dbReference type="EMBL" id="MDQ0114268.1"/>
    </source>
</evidence>
<keyword evidence="2" id="KW-1185">Reference proteome</keyword>
<reference evidence="1 2" key="1">
    <citation type="submission" date="2023-07" db="EMBL/GenBank/DDBJ databases">
        <title>Sorghum-associated microbial communities from plants grown in Nebraska, USA.</title>
        <authorList>
            <person name="Schachtman D."/>
        </authorList>
    </citation>
    <scope>NUCLEOTIDE SEQUENCE [LARGE SCALE GENOMIC DNA]</scope>
    <source>
        <strain evidence="1 2">CC482</strain>
    </source>
</reference>
<dbReference type="EMBL" id="JAUSSU010000007">
    <property type="protein sequence ID" value="MDQ0114268.1"/>
    <property type="molecule type" value="Genomic_DNA"/>
</dbReference>